<sequence>MELLQELGAVQKVVIMPSKGQLTVLQGFDDGILNPEVAEIIFSLSKAPKEIKEIFIHKSEEMAESLDAMNPIILISKENIGNIPDLFQMPFCLIFCVEDDFSYVRDLAKNFRVPPIICCNNKRADIKIVDIKSIYSFDKLLFSRLKFIERNIRRSTGEKKISNILKRRGSLFQTSSWKPTLNNATLPNELLIESIGFMLSKPNRIKDGSSKREFINKIIDSVDAYINCATKLNLPLPTEVLLYAPGMHSFLYDENHDFYELIGEDLNSDERRFLINGVLRNPDYSGIRVKLHHEESRIEDFFKKPIFKYLIMMRRAEMRLTTAAISLLSLNKKIPAIRMPNSVNHHVNLLKKIEEQAFEKGLDDPDFIKNAKTFNTLIKRSLGKKLRTHISNNYSDISFVCDVPLDWVRFESLPVMFSHEISRINSTPGNLLLQNSSFFPRAVIKASELKKVLVIRSFEPDDPLKFHLERGIETFSKHMPDLSCDIIDVRSKSELIEVLNQYDGYLLIMDCHGDHGGNEEHGWLIIGDEKVDTWHLRKLARIPPIVILSACLTSALSGSHASVANGFLTSGALSVIGTLLPVNAIDSAVFVSRLIFRFYQFPSSIPKEYTHVNMRLLLSLFLRMSYITDLMRGLEREGLLIEDSWTDDAIDINMYINMLNQDWYSYALKKVANKTGMKEVEVQNMIDEKLYITETMCYSQIGFPESITIRLRE</sequence>
<dbReference type="EMBL" id="AP012032">
    <property type="protein sequence ID" value="BAK12585.1"/>
    <property type="molecule type" value="Genomic_DNA"/>
</dbReference>
<dbReference type="Proteomes" id="UP000006690">
    <property type="component" value="Chromosome"/>
</dbReference>
<dbReference type="PATRIC" id="fig|932677.3.peg.2910"/>
<gene>
    <name evidence="2" type="ordered locus">PAJ_2505</name>
</gene>
<feature type="domain" description="CHAT" evidence="1">
    <location>
        <begin position="492"/>
        <end position="594"/>
    </location>
</feature>
<dbReference type="OrthoDB" id="7784388at2"/>
<accession>A0A0H3KZU8</accession>
<organism evidence="2 3">
    <name type="scientific">Pantoea ananatis (strain AJ13355)</name>
    <dbReference type="NCBI Taxonomy" id="932677"/>
    <lineage>
        <taxon>Bacteria</taxon>
        <taxon>Pseudomonadati</taxon>
        <taxon>Pseudomonadota</taxon>
        <taxon>Gammaproteobacteria</taxon>
        <taxon>Enterobacterales</taxon>
        <taxon>Erwiniaceae</taxon>
        <taxon>Pantoea</taxon>
    </lineage>
</organism>
<protein>
    <recommendedName>
        <fullName evidence="1">CHAT domain-containing protein</fullName>
    </recommendedName>
</protein>
<name>A0A0H3KZU8_PANAA</name>
<dbReference type="AlphaFoldDB" id="A0A0H3KZU8"/>
<dbReference type="Pfam" id="PF12770">
    <property type="entry name" value="CHAT"/>
    <property type="match status" value="1"/>
</dbReference>
<dbReference type="eggNOG" id="ENOG502ZB6A">
    <property type="taxonomic scope" value="Bacteria"/>
</dbReference>
<proteinExistence type="predicted"/>
<dbReference type="HOGENOM" id="CLU_021292_0_0_6"/>
<dbReference type="RefSeq" id="WP_014594547.1">
    <property type="nucleotide sequence ID" value="NC_017531.2"/>
</dbReference>
<evidence type="ECO:0000313" key="2">
    <source>
        <dbReference type="EMBL" id="BAK12585.1"/>
    </source>
</evidence>
<reference evidence="3" key="1">
    <citation type="journal article" date="2012" name="Appl. Microbiol. Biotechnol.">
        <title>The complete genome sequence of Pantoea ananatis AJ13355, an organism with great biotechnological potential.</title>
        <authorList>
            <person name="Hara Y."/>
            <person name="Kadotani N."/>
            <person name="Izui H."/>
            <person name="Katashkina J.I."/>
            <person name="Kuvaeva T.M."/>
            <person name="Andreeva I.G."/>
            <person name="Golubeva L.I."/>
            <person name="Malko D.B."/>
            <person name="Makeev V.J."/>
            <person name="Mashko S.V."/>
            <person name="Kozlov Y.I."/>
        </authorList>
    </citation>
    <scope>NUCLEOTIDE SEQUENCE [LARGE SCALE GENOMIC DNA]</scope>
    <source>
        <strain evidence="3">AJ13355</strain>
    </source>
</reference>
<dbReference type="KEGG" id="paj:PAJ_2505"/>
<evidence type="ECO:0000313" key="3">
    <source>
        <dbReference type="Proteomes" id="UP000006690"/>
    </source>
</evidence>
<dbReference type="InterPro" id="IPR024983">
    <property type="entry name" value="CHAT_dom"/>
</dbReference>
<evidence type="ECO:0000259" key="1">
    <source>
        <dbReference type="Pfam" id="PF12770"/>
    </source>
</evidence>